<dbReference type="InterPro" id="IPR006108">
    <property type="entry name" value="3HC_DH_C"/>
</dbReference>
<dbReference type="InterPro" id="IPR006176">
    <property type="entry name" value="3-OHacyl-CoA_DH_NAD-bd"/>
</dbReference>
<keyword evidence="5" id="KW-0520">NAD</keyword>
<feature type="binding site" evidence="5">
    <location>
        <position position="36"/>
    </location>
    <ligand>
        <name>NAD(+)</name>
        <dbReference type="ChEBI" id="CHEBI:57540"/>
    </ligand>
</feature>
<sequence>MKMSEIKRVAVIGSGLMGRQIALNSALYGYTVFLNDKNEEALEKAKEWTVDYLNGRIAKGKLTQEHIDDVNKVLFFEPDIKLAVEDVDLVIEAIIEDRQIKFDFFKEVTELVKSGTILATNSSFMVSSLFKDAVREPELLANFHYFNPALVMKLVEVVKGEHTSMETVERLMDFARNTGKDPVFVMKENDGFLANSVLRAVSRKAMELYDEGIASYQDIDTAVEKGLNYPMGPFRLMDLTGIDLAYLAAKRQQDETGERRPGIELLEKMYNEKKWGRKTGEGFYKYTK</sequence>
<feature type="domain" description="3-hydroxyacyl-CoA dehydrogenase C-terminal" evidence="6">
    <location>
        <begin position="191"/>
        <end position="286"/>
    </location>
</feature>
<evidence type="ECO:0000256" key="5">
    <source>
        <dbReference type="PIRSR" id="PIRSR000105-2"/>
    </source>
</evidence>
<dbReference type="PANTHER" id="PTHR48075:SF5">
    <property type="entry name" value="3-HYDROXYBUTYRYL-COA DEHYDROGENASE"/>
    <property type="match status" value="1"/>
</dbReference>
<comment type="caution">
    <text evidence="8">The sequence shown here is derived from an EMBL/GenBank/DDBJ whole genome shotgun (WGS) entry which is preliminary data.</text>
</comment>
<evidence type="ECO:0000256" key="1">
    <source>
        <dbReference type="ARBA" id="ARBA00005086"/>
    </source>
</evidence>
<dbReference type="GO" id="GO:0006631">
    <property type="term" value="P:fatty acid metabolic process"/>
    <property type="evidence" value="ECO:0007669"/>
    <property type="project" value="InterPro"/>
</dbReference>
<evidence type="ECO:0000313" key="9">
    <source>
        <dbReference type="Proteomes" id="UP000274117"/>
    </source>
</evidence>
<dbReference type="Proteomes" id="UP000274117">
    <property type="component" value="Unassembled WGS sequence"/>
</dbReference>
<gene>
    <name evidence="8" type="ORF">EI998_09085</name>
</gene>
<protein>
    <submittedName>
        <fullName evidence="8">3-hydroxyacyl-CoA dehydrogenase family protein</fullName>
    </submittedName>
</protein>
<dbReference type="SUPFAM" id="SSF51735">
    <property type="entry name" value="NAD(P)-binding Rossmann-fold domains"/>
    <property type="match status" value="1"/>
</dbReference>
<dbReference type="PIRSF" id="PIRSF000105">
    <property type="entry name" value="HCDH"/>
    <property type="match status" value="1"/>
</dbReference>
<reference evidence="8 9" key="2">
    <citation type="submission" date="2018-12" db="EMBL/GenBank/DDBJ databases">
        <title>Whole-genome sequences of fifteen clinical Streptococcus suis strains isolated from pigs between 2006 and 2018.</title>
        <authorList>
            <person name="Stevens M.J.A."/>
            <person name="Cernela N."/>
            <person name="Spoerry Serrano N."/>
            <person name="Schmitt S."/>
            <person name="Schrenzel J."/>
            <person name="Stephan R."/>
        </authorList>
    </citation>
    <scope>NUCLEOTIDE SEQUENCE [LARGE SCALE GENOMIC DNA]</scope>
    <source>
        <strain evidence="8 9">PP422</strain>
    </source>
</reference>
<comment type="similarity">
    <text evidence="2">Belongs to the 3-hydroxyacyl-CoA dehydrogenase family.</text>
</comment>
<dbReference type="SUPFAM" id="SSF48179">
    <property type="entry name" value="6-phosphogluconate dehydrogenase C-terminal domain-like"/>
    <property type="match status" value="1"/>
</dbReference>
<evidence type="ECO:0000256" key="3">
    <source>
        <dbReference type="ARBA" id="ARBA00023002"/>
    </source>
</evidence>
<name>A0A426TAX5_STRSU</name>
<dbReference type="InterPro" id="IPR036291">
    <property type="entry name" value="NAD(P)-bd_dom_sf"/>
</dbReference>
<dbReference type="Pfam" id="PF00725">
    <property type="entry name" value="3HCDH"/>
    <property type="match status" value="1"/>
</dbReference>
<keyword evidence="3" id="KW-0560">Oxidoreductase</keyword>
<evidence type="ECO:0000256" key="2">
    <source>
        <dbReference type="ARBA" id="ARBA00009463"/>
    </source>
</evidence>
<dbReference type="AlphaFoldDB" id="A0A426TAX5"/>
<reference evidence="8 9" key="1">
    <citation type="submission" date="2018-11" db="EMBL/GenBank/DDBJ databases">
        <authorList>
            <person name="Stevens M.J."/>
            <person name="Cernela N."/>
            <person name="Spoerry Serrano N."/>
            <person name="Schmitt S."/>
            <person name="Schrenzel J."/>
            <person name="Stephan R."/>
        </authorList>
    </citation>
    <scope>NUCLEOTIDE SEQUENCE [LARGE SCALE GENOMIC DNA]</scope>
    <source>
        <strain evidence="8 9">PP422</strain>
    </source>
</reference>
<feature type="binding site" evidence="5">
    <location>
        <position position="101"/>
    </location>
    <ligand>
        <name>NAD(+)</name>
        <dbReference type="ChEBI" id="CHEBI:57540"/>
    </ligand>
</feature>
<dbReference type="Gene3D" id="3.40.50.720">
    <property type="entry name" value="NAD(P)-binding Rossmann-like Domain"/>
    <property type="match status" value="1"/>
</dbReference>
<feature type="binding site" evidence="5">
    <location>
        <position position="147"/>
    </location>
    <ligand>
        <name>NAD(+)</name>
        <dbReference type="ChEBI" id="CHEBI:57540"/>
    </ligand>
</feature>
<dbReference type="EMBL" id="RSDO01000019">
    <property type="protein sequence ID" value="RRR51185.1"/>
    <property type="molecule type" value="Genomic_DNA"/>
</dbReference>
<feature type="binding site" evidence="5">
    <location>
        <position position="123"/>
    </location>
    <ligand>
        <name>NAD(+)</name>
        <dbReference type="ChEBI" id="CHEBI:57540"/>
    </ligand>
</feature>
<evidence type="ECO:0000259" key="6">
    <source>
        <dbReference type="Pfam" id="PF00725"/>
    </source>
</evidence>
<evidence type="ECO:0000259" key="7">
    <source>
        <dbReference type="Pfam" id="PF02737"/>
    </source>
</evidence>
<dbReference type="GO" id="GO:0070403">
    <property type="term" value="F:NAD+ binding"/>
    <property type="evidence" value="ECO:0007669"/>
    <property type="project" value="InterPro"/>
</dbReference>
<feature type="domain" description="3-hydroxyacyl-CoA dehydrogenase NAD binding" evidence="7">
    <location>
        <begin position="9"/>
        <end position="187"/>
    </location>
</feature>
<dbReference type="PANTHER" id="PTHR48075">
    <property type="entry name" value="3-HYDROXYACYL-COA DEHYDROGENASE FAMILY PROTEIN"/>
    <property type="match status" value="1"/>
</dbReference>
<feature type="binding site" evidence="5">
    <location>
        <position position="96"/>
    </location>
    <ligand>
        <name>NAD(+)</name>
        <dbReference type="ChEBI" id="CHEBI:57540"/>
    </ligand>
</feature>
<comment type="pathway">
    <text evidence="1">Lipid metabolism; butanoate metabolism.</text>
</comment>
<dbReference type="InterPro" id="IPR022694">
    <property type="entry name" value="3-OHacyl-CoA_DH"/>
</dbReference>
<dbReference type="InterPro" id="IPR013328">
    <property type="entry name" value="6PGD_dom2"/>
</dbReference>
<feature type="site" description="Important for catalytic activity" evidence="4">
    <location>
        <position position="144"/>
    </location>
</feature>
<organism evidence="8 9">
    <name type="scientific">Streptococcus suis</name>
    <dbReference type="NCBI Taxonomy" id="1307"/>
    <lineage>
        <taxon>Bacteria</taxon>
        <taxon>Bacillati</taxon>
        <taxon>Bacillota</taxon>
        <taxon>Bacilli</taxon>
        <taxon>Lactobacillales</taxon>
        <taxon>Streptococcaceae</taxon>
        <taxon>Streptococcus</taxon>
    </lineage>
</organism>
<dbReference type="InterPro" id="IPR008927">
    <property type="entry name" value="6-PGluconate_DH-like_C_sf"/>
</dbReference>
<dbReference type="Gene3D" id="1.10.1040.10">
    <property type="entry name" value="N-(1-d-carboxylethyl)-l-norvaline Dehydrogenase, domain 2"/>
    <property type="match status" value="1"/>
</dbReference>
<accession>A0A426TAX5</accession>
<feature type="binding site" evidence="5">
    <location>
        <position position="278"/>
    </location>
    <ligand>
        <name>NAD(+)</name>
        <dbReference type="ChEBI" id="CHEBI:57540"/>
    </ligand>
</feature>
<proteinExistence type="inferred from homology"/>
<feature type="binding site" evidence="5">
    <location>
        <begin position="13"/>
        <end position="18"/>
    </location>
    <ligand>
        <name>NAD(+)</name>
        <dbReference type="ChEBI" id="CHEBI:57540"/>
    </ligand>
</feature>
<dbReference type="Pfam" id="PF02737">
    <property type="entry name" value="3HCDH_N"/>
    <property type="match status" value="1"/>
</dbReference>
<evidence type="ECO:0000313" key="8">
    <source>
        <dbReference type="EMBL" id="RRR51185.1"/>
    </source>
</evidence>
<evidence type="ECO:0000256" key="4">
    <source>
        <dbReference type="PIRSR" id="PIRSR000105-1"/>
    </source>
</evidence>
<dbReference type="GO" id="GO:0016616">
    <property type="term" value="F:oxidoreductase activity, acting on the CH-OH group of donors, NAD or NADP as acceptor"/>
    <property type="evidence" value="ECO:0007669"/>
    <property type="project" value="InterPro"/>
</dbReference>